<organism evidence="1 2">
    <name type="scientific">Coccidioides immitis RMSCC 3703</name>
    <dbReference type="NCBI Taxonomy" id="454286"/>
    <lineage>
        <taxon>Eukaryota</taxon>
        <taxon>Fungi</taxon>
        <taxon>Dikarya</taxon>
        <taxon>Ascomycota</taxon>
        <taxon>Pezizomycotina</taxon>
        <taxon>Eurotiomycetes</taxon>
        <taxon>Eurotiomycetidae</taxon>
        <taxon>Onygenales</taxon>
        <taxon>Onygenaceae</taxon>
        <taxon>Coccidioides</taxon>
    </lineage>
</organism>
<evidence type="ECO:0000313" key="1">
    <source>
        <dbReference type="EMBL" id="KMU73862.1"/>
    </source>
</evidence>
<reference evidence="2" key="1">
    <citation type="journal article" date="2010" name="Genome Res.">
        <title>Population genomic sequencing of Coccidioides fungi reveals recent hybridization and transposon control.</title>
        <authorList>
            <person name="Neafsey D.E."/>
            <person name="Barker B.M."/>
            <person name="Sharpton T.J."/>
            <person name="Stajich J.E."/>
            <person name="Park D.J."/>
            <person name="Whiston E."/>
            <person name="Hung C.-Y."/>
            <person name="McMahan C."/>
            <person name="White J."/>
            <person name="Sykes S."/>
            <person name="Heiman D."/>
            <person name="Young S."/>
            <person name="Zeng Q."/>
            <person name="Abouelleil A."/>
            <person name="Aftuck L."/>
            <person name="Bessette D."/>
            <person name="Brown A."/>
            <person name="FitzGerald M."/>
            <person name="Lui A."/>
            <person name="Macdonald J.P."/>
            <person name="Priest M."/>
            <person name="Orbach M.J."/>
            <person name="Galgiani J.N."/>
            <person name="Kirkland T.N."/>
            <person name="Cole G.T."/>
            <person name="Birren B.W."/>
            <person name="Henn M.R."/>
            <person name="Taylor J.W."/>
            <person name="Rounsley S.D."/>
        </authorList>
    </citation>
    <scope>NUCLEOTIDE SEQUENCE [LARGE SCALE GENOMIC DNA]</scope>
    <source>
        <strain evidence="2">RMSCC 3703</strain>
    </source>
</reference>
<evidence type="ECO:0000313" key="2">
    <source>
        <dbReference type="Proteomes" id="UP000054559"/>
    </source>
</evidence>
<dbReference type="EMBL" id="DS268132">
    <property type="protein sequence ID" value="KMU73862.1"/>
    <property type="molecule type" value="Genomic_DNA"/>
</dbReference>
<proteinExistence type="predicted"/>
<accession>A0A0J8TJH8</accession>
<gene>
    <name evidence="1" type="ORF">CISG_03840</name>
</gene>
<dbReference type="AlphaFoldDB" id="A0A0J8TJH8"/>
<sequence>MSRLRSKPSKKSRFLGLPDYSKPSNHGYFGWCIYLVKFSAAWALHIQLTYLTACCMVAEHDNKERATYTYGVVLIVRIYNGNVSTVYCVLRCVFENATIEKLPGIVSARDIYRAARKFTSYVTGARGLSGNVESVPANCNGLIKHG</sequence>
<protein>
    <submittedName>
        <fullName evidence="1">Uncharacterized protein</fullName>
    </submittedName>
</protein>
<name>A0A0J8TJH8_COCIT</name>
<dbReference type="Proteomes" id="UP000054559">
    <property type="component" value="Unassembled WGS sequence"/>
</dbReference>